<evidence type="ECO:0000313" key="3">
    <source>
        <dbReference type="Proteomes" id="UP000235388"/>
    </source>
</evidence>
<feature type="region of interest" description="Disordered" evidence="1">
    <location>
        <begin position="1"/>
        <end position="65"/>
    </location>
</feature>
<keyword evidence="3" id="KW-1185">Reference proteome</keyword>
<dbReference type="AlphaFoldDB" id="A0A2N5W2J2"/>
<feature type="compositionally biased region" description="Basic and acidic residues" evidence="1">
    <location>
        <begin position="1"/>
        <end position="10"/>
    </location>
</feature>
<name>A0A2N5W2J2_9BASI</name>
<sequence>MSKTVENIERKKQKPNYQNKKETSWGLIAARPKGVRTPSQTPKKRRAGAARLPNQACKPPHAARHPHAYKWREDGRLGMRPRWSTGVLAMHACPEGVQALHNLRTGVHGRHACPTRLT</sequence>
<proteinExistence type="predicted"/>
<dbReference type="EMBL" id="PGCJ01000020">
    <property type="protein sequence ID" value="PLW56468.1"/>
    <property type="molecule type" value="Genomic_DNA"/>
</dbReference>
<gene>
    <name evidence="2" type="ORF">PCANC_04880</name>
</gene>
<protein>
    <submittedName>
        <fullName evidence="2">Uncharacterized protein</fullName>
    </submittedName>
</protein>
<evidence type="ECO:0000313" key="2">
    <source>
        <dbReference type="EMBL" id="PLW56468.1"/>
    </source>
</evidence>
<reference evidence="2 3" key="1">
    <citation type="submission" date="2017-11" db="EMBL/GenBank/DDBJ databases">
        <title>De novo assembly and phasing of dikaryotic genomes from two isolates of Puccinia coronata f. sp. avenae, the causal agent of oat crown rust.</title>
        <authorList>
            <person name="Miller M.E."/>
            <person name="Zhang Y."/>
            <person name="Omidvar V."/>
            <person name="Sperschneider J."/>
            <person name="Schwessinger B."/>
            <person name="Raley C."/>
            <person name="Palmer J.M."/>
            <person name="Garnica D."/>
            <person name="Upadhyaya N."/>
            <person name="Rathjen J."/>
            <person name="Taylor J.M."/>
            <person name="Park R.F."/>
            <person name="Dodds P.N."/>
            <person name="Hirsch C.D."/>
            <person name="Kianian S.F."/>
            <person name="Figueroa M."/>
        </authorList>
    </citation>
    <scope>NUCLEOTIDE SEQUENCE [LARGE SCALE GENOMIC DNA]</scope>
    <source>
        <strain evidence="2">12NC29</strain>
    </source>
</reference>
<accession>A0A2N5W2J2</accession>
<dbReference type="Proteomes" id="UP000235388">
    <property type="component" value="Unassembled WGS sequence"/>
</dbReference>
<comment type="caution">
    <text evidence="2">The sequence shown here is derived from an EMBL/GenBank/DDBJ whole genome shotgun (WGS) entry which is preliminary data.</text>
</comment>
<organism evidence="2 3">
    <name type="scientific">Puccinia coronata f. sp. avenae</name>
    <dbReference type="NCBI Taxonomy" id="200324"/>
    <lineage>
        <taxon>Eukaryota</taxon>
        <taxon>Fungi</taxon>
        <taxon>Dikarya</taxon>
        <taxon>Basidiomycota</taxon>
        <taxon>Pucciniomycotina</taxon>
        <taxon>Pucciniomycetes</taxon>
        <taxon>Pucciniales</taxon>
        <taxon>Pucciniaceae</taxon>
        <taxon>Puccinia</taxon>
    </lineage>
</organism>
<dbReference type="STRING" id="200324.A0A2N5W2J2"/>
<evidence type="ECO:0000256" key="1">
    <source>
        <dbReference type="SAM" id="MobiDB-lite"/>
    </source>
</evidence>